<feature type="compositionally biased region" description="Low complexity" evidence="1">
    <location>
        <begin position="40"/>
        <end position="80"/>
    </location>
</feature>
<dbReference type="Proteomes" id="UP000780801">
    <property type="component" value="Unassembled WGS sequence"/>
</dbReference>
<evidence type="ECO:0000256" key="1">
    <source>
        <dbReference type="SAM" id="MobiDB-lite"/>
    </source>
</evidence>
<accession>A0A9P6FL38</accession>
<feature type="compositionally biased region" description="Basic and acidic residues" evidence="1">
    <location>
        <begin position="29"/>
        <end position="39"/>
    </location>
</feature>
<keyword evidence="3" id="KW-1185">Reference proteome</keyword>
<evidence type="ECO:0000313" key="3">
    <source>
        <dbReference type="Proteomes" id="UP000780801"/>
    </source>
</evidence>
<gene>
    <name evidence="2" type="ORF">BGW38_007664</name>
</gene>
<proteinExistence type="predicted"/>
<evidence type="ECO:0000313" key="2">
    <source>
        <dbReference type="EMBL" id="KAF9577249.1"/>
    </source>
</evidence>
<sequence>MDGPSSPIFEYTPHPEDHDPTSEYYVDNEETRYSMDRQRSAQASSSAGPSGSRVPPLPTTSTATTSRRGGSSNQRTSSDSDITHSDSESDQDIDPLGDDYERVLEQETFVLQITIQDLVSYLVSSQDVISLPRLAESGSALASVTSRTAAEANSRVQNLPV</sequence>
<name>A0A9P6FL38_9FUNG</name>
<feature type="region of interest" description="Disordered" evidence="1">
    <location>
        <begin position="1"/>
        <end position="100"/>
    </location>
</feature>
<reference evidence="2" key="1">
    <citation type="journal article" date="2020" name="Fungal Divers.">
        <title>Resolving the Mortierellaceae phylogeny through synthesis of multi-gene phylogenetics and phylogenomics.</title>
        <authorList>
            <person name="Vandepol N."/>
            <person name="Liber J."/>
            <person name="Desiro A."/>
            <person name="Na H."/>
            <person name="Kennedy M."/>
            <person name="Barry K."/>
            <person name="Grigoriev I.V."/>
            <person name="Miller A.N."/>
            <person name="O'Donnell K."/>
            <person name="Stajich J.E."/>
            <person name="Bonito G."/>
        </authorList>
    </citation>
    <scope>NUCLEOTIDE SEQUENCE</scope>
    <source>
        <strain evidence="2">KOD1015</strain>
    </source>
</reference>
<comment type="caution">
    <text evidence="2">The sequence shown here is derived from an EMBL/GenBank/DDBJ whole genome shotgun (WGS) entry which is preliminary data.</text>
</comment>
<dbReference type="EMBL" id="JAABOA010005090">
    <property type="protein sequence ID" value="KAF9577249.1"/>
    <property type="molecule type" value="Genomic_DNA"/>
</dbReference>
<organism evidence="2 3">
    <name type="scientific">Lunasporangiospora selenospora</name>
    <dbReference type="NCBI Taxonomy" id="979761"/>
    <lineage>
        <taxon>Eukaryota</taxon>
        <taxon>Fungi</taxon>
        <taxon>Fungi incertae sedis</taxon>
        <taxon>Mucoromycota</taxon>
        <taxon>Mortierellomycotina</taxon>
        <taxon>Mortierellomycetes</taxon>
        <taxon>Mortierellales</taxon>
        <taxon>Mortierellaceae</taxon>
        <taxon>Lunasporangiospora</taxon>
    </lineage>
</organism>
<dbReference type="OrthoDB" id="5428737at2759"/>
<protein>
    <submittedName>
        <fullName evidence="2">Uncharacterized protein</fullName>
    </submittedName>
</protein>
<dbReference type="AlphaFoldDB" id="A0A9P6FL38"/>
<feature type="compositionally biased region" description="Acidic residues" evidence="1">
    <location>
        <begin position="88"/>
        <end position="98"/>
    </location>
</feature>